<protein>
    <recommendedName>
        <fullName evidence="3">Phosphoribosyltransferase domain-containing protein</fullName>
    </recommendedName>
</protein>
<dbReference type="Gene3D" id="3.40.50.2020">
    <property type="match status" value="1"/>
</dbReference>
<dbReference type="SUPFAM" id="SSF53271">
    <property type="entry name" value="PRTase-like"/>
    <property type="match status" value="1"/>
</dbReference>
<keyword evidence="2" id="KW-0808">Transferase</keyword>
<dbReference type="Proteomes" id="UP000278475">
    <property type="component" value="Unassembled WGS sequence"/>
</dbReference>
<dbReference type="AlphaFoldDB" id="A0A497ELM4"/>
<comment type="caution">
    <text evidence="4">The sequence shown here is derived from an EMBL/GenBank/DDBJ whole genome shotgun (WGS) entry which is preliminary data.</text>
</comment>
<organism evidence="4 5">
    <name type="scientific">Thermoproteota archaeon</name>
    <dbReference type="NCBI Taxonomy" id="2056631"/>
    <lineage>
        <taxon>Archaea</taxon>
        <taxon>Thermoproteota</taxon>
    </lineage>
</organism>
<evidence type="ECO:0000313" key="4">
    <source>
        <dbReference type="EMBL" id="RLE45473.1"/>
    </source>
</evidence>
<dbReference type="EMBL" id="QMQV01000254">
    <property type="protein sequence ID" value="RLE45473.1"/>
    <property type="molecule type" value="Genomic_DNA"/>
</dbReference>
<dbReference type="PANTHER" id="PTHR43363:SF1">
    <property type="entry name" value="HYPOXANTHINE-GUANINE PHOSPHORIBOSYLTRANSFERASE"/>
    <property type="match status" value="1"/>
</dbReference>
<dbReference type="InterPro" id="IPR000836">
    <property type="entry name" value="PRTase_dom"/>
</dbReference>
<accession>A0A497ELM4</accession>
<reference evidence="4 5" key="1">
    <citation type="submission" date="2018-06" db="EMBL/GenBank/DDBJ databases">
        <title>Extensive metabolic versatility and redundancy in microbially diverse, dynamic hydrothermal sediments.</title>
        <authorList>
            <person name="Dombrowski N."/>
            <person name="Teske A."/>
            <person name="Baker B.J."/>
        </authorList>
    </citation>
    <scope>NUCLEOTIDE SEQUENCE [LARGE SCALE GENOMIC DNA]</scope>
    <source>
        <strain evidence="4">B66_G16</strain>
    </source>
</reference>
<proteinExistence type="predicted"/>
<evidence type="ECO:0000313" key="5">
    <source>
        <dbReference type="Proteomes" id="UP000278475"/>
    </source>
</evidence>
<feature type="domain" description="Phosphoribosyltransferase" evidence="3">
    <location>
        <begin position="22"/>
        <end position="103"/>
    </location>
</feature>
<evidence type="ECO:0000256" key="1">
    <source>
        <dbReference type="ARBA" id="ARBA00022676"/>
    </source>
</evidence>
<gene>
    <name evidence="4" type="ORF">DRJ31_11230</name>
</gene>
<dbReference type="InterPro" id="IPR029057">
    <property type="entry name" value="PRTase-like"/>
</dbReference>
<keyword evidence="1" id="KW-0328">Glycosyltransferase</keyword>
<dbReference type="PANTHER" id="PTHR43363">
    <property type="entry name" value="HYPOXANTHINE PHOSPHORIBOSYLTRANSFERASE"/>
    <property type="match status" value="1"/>
</dbReference>
<name>A0A497ELM4_9CREN</name>
<dbReference type="Pfam" id="PF00156">
    <property type="entry name" value="Pribosyltran"/>
    <property type="match status" value="1"/>
</dbReference>
<dbReference type="CDD" id="cd06223">
    <property type="entry name" value="PRTases_typeI"/>
    <property type="match status" value="1"/>
</dbReference>
<evidence type="ECO:0000259" key="3">
    <source>
        <dbReference type="Pfam" id="PF00156"/>
    </source>
</evidence>
<dbReference type="GO" id="GO:0016757">
    <property type="term" value="F:glycosyltransferase activity"/>
    <property type="evidence" value="ECO:0007669"/>
    <property type="project" value="UniProtKB-KW"/>
</dbReference>
<sequence length="103" mass="11400">MSNSKFFSPNLDDIYEALLDVCNQIKKSGVKIDVIIGISRGGLVPARFLSDLLSIDRIEIVRAEYYAGVMKRMEKPTIHFPSNLDVKGLNILVVDDVADTGDT</sequence>
<evidence type="ECO:0000256" key="2">
    <source>
        <dbReference type="ARBA" id="ARBA00022679"/>
    </source>
</evidence>
<feature type="non-terminal residue" evidence="4">
    <location>
        <position position="103"/>
    </location>
</feature>